<dbReference type="Proteomes" id="UP000019918">
    <property type="component" value="Unassembled WGS sequence"/>
</dbReference>
<keyword evidence="1" id="KW-0902">Two-component regulatory system</keyword>
<protein>
    <submittedName>
        <fullName evidence="5">Two-component response-regulatory protein YehT</fullName>
    </submittedName>
</protein>
<dbReference type="SMART" id="SM00448">
    <property type="entry name" value="REC"/>
    <property type="match status" value="1"/>
</dbReference>
<dbReference type="FunFam" id="3.40.50.2300:FF:000051">
    <property type="entry name" value="Two-component response regulator yehT"/>
    <property type="match status" value="1"/>
</dbReference>
<feature type="domain" description="HTH LytTR-type" evidence="4">
    <location>
        <begin position="137"/>
        <end position="239"/>
    </location>
</feature>
<reference evidence="5 6" key="1">
    <citation type="submission" date="2014-02" db="EMBL/GenBank/DDBJ databases">
        <title>Draft genome of Erwinia mallotivora strain BT-MARDI, a papaya dieback pathogen.</title>
        <authorList>
            <person name="Redzuan R."/>
            <person name="Abu Bakar N."/>
            <person name="Badrun R."/>
            <person name="Mohd Raih M.F."/>
            <person name="Rozano L."/>
            <person name="Mat Amin N."/>
        </authorList>
    </citation>
    <scope>NUCLEOTIDE SEQUENCE [LARGE SCALE GENOMIC DNA]</scope>
    <source>
        <strain evidence="5 6">BT-MARDI</strain>
    </source>
</reference>
<dbReference type="CDD" id="cd17532">
    <property type="entry name" value="REC_LytTR_AlgR-like"/>
    <property type="match status" value="1"/>
</dbReference>
<dbReference type="OrthoDB" id="236568at2"/>
<dbReference type="InterPro" id="IPR001789">
    <property type="entry name" value="Sig_transdc_resp-reg_receiver"/>
</dbReference>
<dbReference type="PROSITE" id="PS50110">
    <property type="entry name" value="RESPONSE_REGULATORY"/>
    <property type="match status" value="1"/>
</dbReference>
<dbReference type="EMBL" id="JFHN01000045">
    <property type="protein sequence ID" value="EXU75591.1"/>
    <property type="molecule type" value="Genomic_DNA"/>
</dbReference>
<dbReference type="Pfam" id="PF04397">
    <property type="entry name" value="LytTR"/>
    <property type="match status" value="1"/>
</dbReference>
<dbReference type="PANTHER" id="PTHR37299">
    <property type="entry name" value="TRANSCRIPTIONAL REGULATOR-RELATED"/>
    <property type="match status" value="1"/>
</dbReference>
<dbReference type="SMART" id="SM00850">
    <property type="entry name" value="LytTR"/>
    <property type="match status" value="1"/>
</dbReference>
<dbReference type="GO" id="GO:0000156">
    <property type="term" value="F:phosphorelay response regulator activity"/>
    <property type="evidence" value="ECO:0007669"/>
    <property type="project" value="InterPro"/>
</dbReference>
<evidence type="ECO:0000256" key="1">
    <source>
        <dbReference type="ARBA" id="ARBA00023012"/>
    </source>
</evidence>
<evidence type="ECO:0000256" key="2">
    <source>
        <dbReference type="PROSITE-ProRule" id="PRU00169"/>
    </source>
</evidence>
<dbReference type="InterPro" id="IPR011006">
    <property type="entry name" value="CheY-like_superfamily"/>
</dbReference>
<evidence type="ECO:0000259" key="4">
    <source>
        <dbReference type="PROSITE" id="PS50930"/>
    </source>
</evidence>
<dbReference type="RefSeq" id="WP_034937025.1">
    <property type="nucleotide sequence ID" value="NZ_JFHN01000045.1"/>
</dbReference>
<dbReference type="SUPFAM" id="SSF52172">
    <property type="entry name" value="CheY-like"/>
    <property type="match status" value="1"/>
</dbReference>
<dbReference type="Gene3D" id="2.40.50.1020">
    <property type="entry name" value="LytTr DNA-binding domain"/>
    <property type="match status" value="1"/>
</dbReference>
<dbReference type="InterPro" id="IPR007492">
    <property type="entry name" value="LytTR_DNA-bd_dom"/>
</dbReference>
<feature type="domain" description="Response regulatory" evidence="3">
    <location>
        <begin position="3"/>
        <end position="116"/>
    </location>
</feature>
<evidence type="ECO:0000259" key="3">
    <source>
        <dbReference type="PROSITE" id="PS50110"/>
    </source>
</evidence>
<dbReference type="NCBIfam" id="NF008677">
    <property type="entry name" value="PRK11697.1"/>
    <property type="match status" value="1"/>
</dbReference>
<dbReference type="PATRIC" id="fig|69222.5.peg.2175"/>
<proteinExistence type="predicted"/>
<dbReference type="GO" id="GO:0003677">
    <property type="term" value="F:DNA binding"/>
    <property type="evidence" value="ECO:0007669"/>
    <property type="project" value="InterPro"/>
</dbReference>
<evidence type="ECO:0000313" key="6">
    <source>
        <dbReference type="Proteomes" id="UP000019918"/>
    </source>
</evidence>
<gene>
    <name evidence="5" type="ORF">BG55_10515</name>
</gene>
<dbReference type="Gene3D" id="3.40.50.2300">
    <property type="match status" value="1"/>
</dbReference>
<dbReference type="PANTHER" id="PTHR37299:SF1">
    <property type="entry name" value="STAGE 0 SPORULATION PROTEIN A HOMOLOG"/>
    <property type="match status" value="1"/>
</dbReference>
<dbReference type="PROSITE" id="PS50930">
    <property type="entry name" value="HTH_LYTTR"/>
    <property type="match status" value="1"/>
</dbReference>
<dbReference type="AlphaFoldDB" id="A0A014M174"/>
<name>A0A014M174_9GAMM</name>
<dbReference type="FunFam" id="2.40.50.1020:FF:000001">
    <property type="entry name" value="Two-component response regulator yehT"/>
    <property type="match status" value="1"/>
</dbReference>
<dbReference type="InterPro" id="IPR046947">
    <property type="entry name" value="LytR-like"/>
</dbReference>
<organism evidence="5 6">
    <name type="scientific">Erwinia mallotivora</name>
    <dbReference type="NCBI Taxonomy" id="69222"/>
    <lineage>
        <taxon>Bacteria</taxon>
        <taxon>Pseudomonadati</taxon>
        <taxon>Pseudomonadota</taxon>
        <taxon>Gammaproteobacteria</taxon>
        <taxon>Enterobacterales</taxon>
        <taxon>Erwiniaceae</taxon>
        <taxon>Erwinia</taxon>
    </lineage>
</organism>
<accession>A0A014M174</accession>
<keyword evidence="6" id="KW-1185">Reference proteome</keyword>
<dbReference type="Pfam" id="PF00072">
    <property type="entry name" value="Response_reg"/>
    <property type="match status" value="1"/>
</dbReference>
<keyword evidence="2" id="KW-0597">Phosphoprotein</keyword>
<comment type="caution">
    <text evidence="5">The sequence shown here is derived from an EMBL/GenBank/DDBJ whole genome shotgun (WGS) entry which is preliminary data.</text>
</comment>
<dbReference type="STRING" id="69222.BG55_10515"/>
<evidence type="ECO:0000313" key="5">
    <source>
        <dbReference type="EMBL" id="EXU75591.1"/>
    </source>
</evidence>
<feature type="modified residue" description="4-aspartylphosphate" evidence="2">
    <location>
        <position position="54"/>
    </location>
</feature>
<sequence>MLRAVIVDDEPLARENLRLMLQAEQDISIVSECANAIEAIGAVNRLKPDVLFLDIQMPRINGLEMVSMLDDGHRPSIVFLTAFEEYAIKAFEEHAFDYLLKPVAAERLSKTLVRLRQQQHRYPSAPVPENPQPLQFIPCSGQSRIYLLQMQDVAFVSSRLSGVWVTSNEGKEGLTELTLRTLESRTPLLRCHRQFLVNMAQLKEIHLQDNGQAELQLRSGQTVPVSRRYLKPLKKSIGL</sequence>